<keyword evidence="5" id="KW-1185">Reference proteome</keyword>
<evidence type="ECO:0000313" key="5">
    <source>
        <dbReference type="Proteomes" id="UP000091926"/>
    </source>
</evidence>
<dbReference type="RefSeq" id="WP_066659161.1">
    <property type="nucleotide sequence ID" value="NZ_CBCSCL010000009.1"/>
</dbReference>
<proteinExistence type="inferred from homology"/>
<evidence type="ECO:0000313" key="4">
    <source>
        <dbReference type="EMBL" id="ANN78226.1"/>
    </source>
</evidence>
<dbReference type="AlphaFoldDB" id="A0A193GFK6"/>
<dbReference type="Pfam" id="PF03658">
    <property type="entry name" value="Ub-RnfH"/>
    <property type="match status" value="1"/>
</dbReference>
<dbReference type="InterPro" id="IPR016155">
    <property type="entry name" value="Mopterin_synth/thiamin_S_b"/>
</dbReference>
<dbReference type="SUPFAM" id="SSF54285">
    <property type="entry name" value="MoaD/ThiS"/>
    <property type="match status" value="1"/>
</dbReference>
<feature type="compositionally biased region" description="Basic residues" evidence="3">
    <location>
        <begin position="90"/>
        <end position="99"/>
    </location>
</feature>
<dbReference type="STRING" id="463014.BAU07_14980"/>
<dbReference type="Gene3D" id="3.10.20.280">
    <property type="entry name" value="RnfH-like"/>
    <property type="match status" value="1"/>
</dbReference>
<dbReference type="InterPro" id="IPR005346">
    <property type="entry name" value="RnfH"/>
</dbReference>
<dbReference type="HAMAP" id="MF_00460">
    <property type="entry name" value="UPF0125_RnfH"/>
    <property type="match status" value="1"/>
</dbReference>
<accession>A0A193GFK6</accession>
<feature type="compositionally biased region" description="Pro residues" evidence="3">
    <location>
        <begin position="103"/>
        <end position="114"/>
    </location>
</feature>
<protein>
    <recommendedName>
        <fullName evidence="2">UPF0125 protein BAU07_14980</fullName>
    </recommendedName>
</protein>
<dbReference type="PANTHER" id="PTHR37483">
    <property type="entry name" value="UPF0125 PROTEIN RATB"/>
    <property type="match status" value="1"/>
</dbReference>
<dbReference type="Proteomes" id="UP000091926">
    <property type="component" value="Chromosome"/>
</dbReference>
<comment type="similarity">
    <text evidence="1 2">Belongs to the UPF0125 (RnfH) family.</text>
</comment>
<reference evidence="4 5" key="1">
    <citation type="submission" date="2016-06" db="EMBL/GenBank/DDBJ databases">
        <title>Complete genome sequences of Bordetella bronchialis and Bordetella flabilis.</title>
        <authorList>
            <person name="LiPuma J.J."/>
            <person name="Spilker T."/>
        </authorList>
    </citation>
    <scope>NUCLEOTIDE SEQUENCE [LARGE SCALE GENOMIC DNA]</scope>
    <source>
        <strain evidence="4 5">AU10664</strain>
    </source>
</reference>
<evidence type="ECO:0000256" key="3">
    <source>
        <dbReference type="SAM" id="MobiDB-lite"/>
    </source>
</evidence>
<dbReference type="NCBIfam" id="NF002490">
    <property type="entry name" value="PRK01777.1"/>
    <property type="match status" value="1"/>
</dbReference>
<evidence type="ECO:0000256" key="2">
    <source>
        <dbReference type="HAMAP-Rule" id="MF_00460"/>
    </source>
</evidence>
<gene>
    <name evidence="4" type="ORF">BAU07_14980</name>
</gene>
<name>A0A193GFK6_9BORD</name>
<dbReference type="OrthoDB" id="9796575at2"/>
<sequence length="114" mass="12112">MGNEAAGTVAVSVCHARPHEAWLREVTLPCGATAADAVAASGFAEAFPGLDPWQAGVGVFGRAVAPGHVLRDGDRVEIYRPLAFDPMESRRRRAAHRARAVPGPRPPRTPKAPR</sequence>
<feature type="region of interest" description="Disordered" evidence="3">
    <location>
        <begin position="89"/>
        <end position="114"/>
    </location>
</feature>
<dbReference type="KEGG" id="bfz:BAU07_14980"/>
<evidence type="ECO:0000256" key="1">
    <source>
        <dbReference type="ARBA" id="ARBA00010645"/>
    </source>
</evidence>
<dbReference type="InterPro" id="IPR037021">
    <property type="entry name" value="RnfH_sf"/>
</dbReference>
<dbReference type="EMBL" id="CP016172">
    <property type="protein sequence ID" value="ANN78226.1"/>
    <property type="molecule type" value="Genomic_DNA"/>
</dbReference>
<organism evidence="4 5">
    <name type="scientific">Bordetella flabilis</name>
    <dbReference type="NCBI Taxonomy" id="463014"/>
    <lineage>
        <taxon>Bacteria</taxon>
        <taxon>Pseudomonadati</taxon>
        <taxon>Pseudomonadota</taxon>
        <taxon>Betaproteobacteria</taxon>
        <taxon>Burkholderiales</taxon>
        <taxon>Alcaligenaceae</taxon>
        <taxon>Bordetella</taxon>
    </lineage>
</organism>
<dbReference type="PANTHER" id="PTHR37483:SF1">
    <property type="entry name" value="UPF0125 PROTEIN RATB"/>
    <property type="match status" value="1"/>
</dbReference>